<evidence type="ECO:0000256" key="5">
    <source>
        <dbReference type="ARBA" id="ARBA00023136"/>
    </source>
</evidence>
<comment type="subcellular location">
    <subcellularLocation>
        <location evidence="1">Cell membrane</location>
        <topology evidence="1">Peripheral membrane protein</topology>
    </subcellularLocation>
</comment>
<dbReference type="Gene3D" id="2.60.15.10">
    <property type="entry name" value="F0F1 ATP synthase delta/epsilon subunit, N-terminal"/>
    <property type="match status" value="1"/>
</dbReference>
<dbReference type="InterPro" id="IPR020547">
    <property type="entry name" value="ATP_synth_F1_esu_C"/>
</dbReference>
<dbReference type="NCBIfam" id="TIGR01216">
    <property type="entry name" value="ATP_synt_epsi"/>
    <property type="match status" value="1"/>
</dbReference>
<gene>
    <name evidence="10" type="ORF">METZ01_LOCUS135114</name>
</gene>
<dbReference type="GO" id="GO:0045259">
    <property type="term" value="C:proton-transporting ATP synthase complex"/>
    <property type="evidence" value="ECO:0007669"/>
    <property type="project" value="UniProtKB-KW"/>
</dbReference>
<dbReference type="GO" id="GO:0046933">
    <property type="term" value="F:proton-transporting ATP synthase activity, rotational mechanism"/>
    <property type="evidence" value="ECO:0007669"/>
    <property type="project" value="InterPro"/>
</dbReference>
<evidence type="ECO:0000256" key="4">
    <source>
        <dbReference type="ARBA" id="ARBA00023065"/>
    </source>
</evidence>
<keyword evidence="6" id="KW-0139">CF(1)</keyword>
<keyword evidence="5" id="KW-0472">Membrane</keyword>
<dbReference type="AlphaFoldDB" id="A0A381YZ83"/>
<organism evidence="10">
    <name type="scientific">marine metagenome</name>
    <dbReference type="NCBI Taxonomy" id="408172"/>
    <lineage>
        <taxon>unclassified sequences</taxon>
        <taxon>metagenomes</taxon>
        <taxon>ecological metagenomes</taxon>
    </lineage>
</organism>
<dbReference type="CDD" id="cd12152">
    <property type="entry name" value="F1-ATPase_delta"/>
    <property type="match status" value="1"/>
</dbReference>
<dbReference type="SUPFAM" id="SSF46604">
    <property type="entry name" value="Epsilon subunit of F1F0-ATP synthase C-terminal domain"/>
    <property type="match status" value="1"/>
</dbReference>
<evidence type="ECO:0008006" key="11">
    <source>
        <dbReference type="Google" id="ProtNLM"/>
    </source>
</evidence>
<dbReference type="GO" id="GO:0005886">
    <property type="term" value="C:plasma membrane"/>
    <property type="evidence" value="ECO:0007669"/>
    <property type="project" value="UniProtKB-SubCell"/>
</dbReference>
<dbReference type="InterPro" id="IPR001469">
    <property type="entry name" value="ATP_synth_F1_dsu/esu"/>
</dbReference>
<dbReference type="HAMAP" id="MF_00530">
    <property type="entry name" value="ATP_synth_epsil_bac"/>
    <property type="match status" value="1"/>
</dbReference>
<evidence type="ECO:0000259" key="9">
    <source>
        <dbReference type="Pfam" id="PF02823"/>
    </source>
</evidence>
<evidence type="ECO:0000259" key="8">
    <source>
        <dbReference type="Pfam" id="PF00401"/>
    </source>
</evidence>
<comment type="similarity">
    <text evidence="2">Belongs to the ATPase epsilon chain family.</text>
</comment>
<evidence type="ECO:0000313" key="10">
    <source>
        <dbReference type="EMBL" id="SVA82260.1"/>
    </source>
</evidence>
<sequence>MLDRQFSVEIRTPEKLVYQGEVKSIRASGTNGPFQVLTGHIPFLTTIESGELIVEDHHGIRSMATSNGVFEVLRDGVTVLVESAEWSDEIDTLRAEEALQHAREQLKSQLPSMDYILAELALARAVARLKVAKSSR</sequence>
<dbReference type="Pfam" id="PF00401">
    <property type="entry name" value="ATP-synt_DE"/>
    <property type="match status" value="1"/>
</dbReference>
<reference evidence="10" key="1">
    <citation type="submission" date="2018-05" db="EMBL/GenBank/DDBJ databases">
        <authorList>
            <person name="Lanie J.A."/>
            <person name="Ng W.-L."/>
            <person name="Kazmierczak K.M."/>
            <person name="Andrzejewski T.M."/>
            <person name="Davidsen T.M."/>
            <person name="Wayne K.J."/>
            <person name="Tettelin H."/>
            <person name="Glass J.I."/>
            <person name="Rusch D."/>
            <person name="Podicherti R."/>
            <person name="Tsui H.-C.T."/>
            <person name="Winkler M.E."/>
        </authorList>
    </citation>
    <scope>NUCLEOTIDE SEQUENCE</scope>
</reference>
<evidence type="ECO:0000256" key="3">
    <source>
        <dbReference type="ARBA" id="ARBA00022448"/>
    </source>
</evidence>
<proteinExistence type="inferred from homology"/>
<dbReference type="SUPFAM" id="SSF51344">
    <property type="entry name" value="Epsilon subunit of F1F0-ATP synthase N-terminal domain"/>
    <property type="match status" value="1"/>
</dbReference>
<evidence type="ECO:0000256" key="6">
    <source>
        <dbReference type="ARBA" id="ARBA00023196"/>
    </source>
</evidence>
<dbReference type="InterPro" id="IPR020546">
    <property type="entry name" value="ATP_synth_F1_dsu/esu_N"/>
</dbReference>
<evidence type="ECO:0000256" key="7">
    <source>
        <dbReference type="ARBA" id="ARBA00023310"/>
    </source>
</evidence>
<evidence type="ECO:0000256" key="2">
    <source>
        <dbReference type="ARBA" id="ARBA00005712"/>
    </source>
</evidence>
<keyword evidence="7" id="KW-0066">ATP synthesis</keyword>
<keyword evidence="4" id="KW-0406">Ion transport</keyword>
<dbReference type="Pfam" id="PF02823">
    <property type="entry name" value="ATP-synt_DE_N"/>
    <property type="match status" value="1"/>
</dbReference>
<feature type="domain" description="ATP synthase epsilon subunit C-terminal" evidence="8">
    <location>
        <begin position="88"/>
        <end position="133"/>
    </location>
</feature>
<dbReference type="InterPro" id="IPR036771">
    <property type="entry name" value="ATPsynth_dsu/esu_N"/>
</dbReference>
<feature type="domain" description="ATP synthase F1 complex delta/epsilon subunit N-terminal" evidence="9">
    <location>
        <begin position="6"/>
        <end position="84"/>
    </location>
</feature>
<dbReference type="PANTHER" id="PTHR13822">
    <property type="entry name" value="ATP SYNTHASE DELTA/EPSILON CHAIN"/>
    <property type="match status" value="1"/>
</dbReference>
<accession>A0A381YZ83</accession>
<name>A0A381YZ83_9ZZZZ</name>
<dbReference type="InterPro" id="IPR036794">
    <property type="entry name" value="ATP_F1_dsu/esu_C_sf"/>
</dbReference>
<protein>
    <recommendedName>
        <fullName evidence="11">ATP synthase F1 complex delta/epsilon subunit N-terminal domain-containing protein</fullName>
    </recommendedName>
</protein>
<dbReference type="EMBL" id="UINC01019431">
    <property type="protein sequence ID" value="SVA82260.1"/>
    <property type="molecule type" value="Genomic_DNA"/>
</dbReference>
<dbReference type="PANTHER" id="PTHR13822:SF10">
    <property type="entry name" value="ATP SYNTHASE EPSILON CHAIN, CHLOROPLASTIC"/>
    <property type="match status" value="1"/>
</dbReference>
<dbReference type="Gene3D" id="1.20.5.440">
    <property type="entry name" value="ATP synthase delta/epsilon subunit, C-terminal domain"/>
    <property type="match status" value="1"/>
</dbReference>
<evidence type="ECO:0000256" key="1">
    <source>
        <dbReference type="ARBA" id="ARBA00004202"/>
    </source>
</evidence>
<keyword evidence="3" id="KW-0813">Transport</keyword>